<feature type="signal peptide" evidence="1">
    <location>
        <begin position="1"/>
        <end position="26"/>
    </location>
</feature>
<accession>A0A6A6UBW0</accession>
<evidence type="ECO:0000313" key="2">
    <source>
        <dbReference type="EMBL" id="KAF2669091.1"/>
    </source>
</evidence>
<evidence type="ECO:0000256" key="1">
    <source>
        <dbReference type="SAM" id="SignalP"/>
    </source>
</evidence>
<keyword evidence="3" id="KW-1185">Reference proteome</keyword>
<proteinExistence type="predicted"/>
<dbReference type="Gene3D" id="2.60.20.10">
    <property type="entry name" value="Crystallins"/>
    <property type="match status" value="1"/>
</dbReference>
<dbReference type="Proteomes" id="UP000799302">
    <property type="component" value="Unassembled WGS sequence"/>
</dbReference>
<dbReference type="AlphaFoldDB" id="A0A6A6UBW0"/>
<feature type="chain" id="PRO_5025365812" evidence="1">
    <location>
        <begin position="27"/>
        <end position="125"/>
    </location>
</feature>
<dbReference type="EMBL" id="MU004235">
    <property type="protein sequence ID" value="KAF2669091.1"/>
    <property type="molecule type" value="Genomic_DNA"/>
</dbReference>
<keyword evidence="1" id="KW-0732">Signal</keyword>
<reference evidence="2" key="1">
    <citation type="journal article" date="2020" name="Stud. Mycol.">
        <title>101 Dothideomycetes genomes: a test case for predicting lifestyles and emergence of pathogens.</title>
        <authorList>
            <person name="Haridas S."/>
            <person name="Albert R."/>
            <person name="Binder M."/>
            <person name="Bloem J."/>
            <person name="Labutti K."/>
            <person name="Salamov A."/>
            <person name="Andreopoulos B."/>
            <person name="Baker S."/>
            <person name="Barry K."/>
            <person name="Bills G."/>
            <person name="Bluhm B."/>
            <person name="Cannon C."/>
            <person name="Castanera R."/>
            <person name="Culley D."/>
            <person name="Daum C."/>
            <person name="Ezra D."/>
            <person name="Gonzalez J."/>
            <person name="Henrissat B."/>
            <person name="Kuo A."/>
            <person name="Liang C."/>
            <person name="Lipzen A."/>
            <person name="Lutzoni F."/>
            <person name="Magnuson J."/>
            <person name="Mondo S."/>
            <person name="Nolan M."/>
            <person name="Ohm R."/>
            <person name="Pangilinan J."/>
            <person name="Park H.-J."/>
            <person name="Ramirez L."/>
            <person name="Alfaro M."/>
            <person name="Sun H."/>
            <person name="Tritt A."/>
            <person name="Yoshinaga Y."/>
            <person name="Zwiers L.-H."/>
            <person name="Turgeon B."/>
            <person name="Goodwin S."/>
            <person name="Spatafora J."/>
            <person name="Crous P."/>
            <person name="Grigoriev I."/>
        </authorList>
    </citation>
    <scope>NUCLEOTIDE SEQUENCE</scope>
    <source>
        <strain evidence="2">CBS 115976</strain>
    </source>
</reference>
<sequence length="125" mass="13772">MMQLKLNPVLLPSLFSLLTIPASALAKNLESPRPQIGAFLFKTCVDRDLQGQCLSNYYPWGCQNIEPDLNDRVSSIQAYNEGIKWTLWVDADCAGGSVTYIGSGVGNLEDVGMNDRMSSLQWDLA</sequence>
<protein>
    <submittedName>
        <fullName evidence="2">Uncharacterized protein</fullName>
    </submittedName>
</protein>
<name>A0A6A6UBW0_9PEZI</name>
<organism evidence="2 3">
    <name type="scientific">Microthyrium microscopicum</name>
    <dbReference type="NCBI Taxonomy" id="703497"/>
    <lineage>
        <taxon>Eukaryota</taxon>
        <taxon>Fungi</taxon>
        <taxon>Dikarya</taxon>
        <taxon>Ascomycota</taxon>
        <taxon>Pezizomycotina</taxon>
        <taxon>Dothideomycetes</taxon>
        <taxon>Dothideomycetes incertae sedis</taxon>
        <taxon>Microthyriales</taxon>
        <taxon>Microthyriaceae</taxon>
        <taxon>Microthyrium</taxon>
    </lineage>
</organism>
<gene>
    <name evidence="2" type="ORF">BT63DRAFT_478970</name>
</gene>
<evidence type="ECO:0000313" key="3">
    <source>
        <dbReference type="Proteomes" id="UP000799302"/>
    </source>
</evidence>